<dbReference type="PROSITE" id="PS50983">
    <property type="entry name" value="FE_B12_PBP"/>
    <property type="match status" value="1"/>
</dbReference>
<keyword evidence="3" id="KW-0813">Transport</keyword>
<keyword evidence="5 6" id="KW-0732">Signal</keyword>
<evidence type="ECO:0000256" key="4">
    <source>
        <dbReference type="ARBA" id="ARBA00022496"/>
    </source>
</evidence>
<comment type="caution">
    <text evidence="8">The sequence shown here is derived from an EMBL/GenBank/DDBJ whole genome shotgun (WGS) entry which is preliminary data.</text>
</comment>
<dbReference type="InterPro" id="IPR051313">
    <property type="entry name" value="Bact_iron-sidero_bind"/>
</dbReference>
<dbReference type="OrthoDB" id="8370650at2"/>
<evidence type="ECO:0000256" key="2">
    <source>
        <dbReference type="ARBA" id="ARBA00008814"/>
    </source>
</evidence>
<dbReference type="SUPFAM" id="SSF53807">
    <property type="entry name" value="Helical backbone' metal receptor"/>
    <property type="match status" value="1"/>
</dbReference>
<organism evidence="8 9">
    <name type="scientific">Proteobacteria bacterium 228</name>
    <dbReference type="NCBI Taxonomy" id="2083153"/>
    <lineage>
        <taxon>Bacteria</taxon>
        <taxon>Pseudomonadati</taxon>
        <taxon>Pseudomonadota</taxon>
    </lineage>
</organism>
<evidence type="ECO:0000259" key="7">
    <source>
        <dbReference type="PROSITE" id="PS50983"/>
    </source>
</evidence>
<proteinExistence type="inferred from homology"/>
<evidence type="ECO:0000256" key="5">
    <source>
        <dbReference type="ARBA" id="ARBA00022729"/>
    </source>
</evidence>
<keyword evidence="4" id="KW-0408">Iron</keyword>
<gene>
    <name evidence="8" type="ORF">C4K68_21630</name>
</gene>
<dbReference type="EMBL" id="PRLP01000106">
    <property type="protein sequence ID" value="PPC75242.1"/>
    <property type="molecule type" value="Genomic_DNA"/>
</dbReference>
<dbReference type="Proteomes" id="UP000238196">
    <property type="component" value="Unassembled WGS sequence"/>
</dbReference>
<feature type="signal peptide" evidence="6">
    <location>
        <begin position="1"/>
        <end position="34"/>
    </location>
</feature>
<protein>
    <submittedName>
        <fullName evidence="8">Iron complex transporter substrate-binding protein</fullName>
    </submittedName>
</protein>
<dbReference type="GO" id="GO:1901678">
    <property type="term" value="P:iron coordination entity transport"/>
    <property type="evidence" value="ECO:0007669"/>
    <property type="project" value="UniProtKB-ARBA"/>
</dbReference>
<dbReference type="InterPro" id="IPR002491">
    <property type="entry name" value="ABC_transptr_periplasmic_BD"/>
</dbReference>
<feature type="domain" description="Fe/B12 periplasmic-binding" evidence="7">
    <location>
        <begin position="43"/>
        <end position="316"/>
    </location>
</feature>
<dbReference type="PRINTS" id="PR01715">
    <property type="entry name" value="FERRIBNDNGPP"/>
</dbReference>
<evidence type="ECO:0000313" key="8">
    <source>
        <dbReference type="EMBL" id="PPC75242.1"/>
    </source>
</evidence>
<comment type="similarity">
    <text evidence="2">Belongs to the bacterial solute-binding protein 8 family.</text>
</comment>
<reference evidence="8 9" key="1">
    <citation type="submission" date="2018-02" db="EMBL/GenBank/DDBJ databases">
        <title>novel marine gammaproteobacteria from coastal saline agro ecosystem.</title>
        <authorList>
            <person name="Krishnan R."/>
            <person name="Ramesh Kumar N."/>
        </authorList>
    </citation>
    <scope>NUCLEOTIDE SEQUENCE [LARGE SCALE GENOMIC DNA]</scope>
    <source>
        <strain evidence="8 9">228</strain>
    </source>
</reference>
<comment type="subcellular location">
    <subcellularLocation>
        <location evidence="1">Cell envelope</location>
    </subcellularLocation>
</comment>
<evidence type="ECO:0000256" key="3">
    <source>
        <dbReference type="ARBA" id="ARBA00022448"/>
    </source>
</evidence>
<sequence>MSDKTTLSTARLISRRRLLCALATAPGWPLLAHAATSTPAMQRIAALDWASAENLLALGITPLTLPEIDRYRQLVMAPAVPDSVHELGLRSEPNMELLQALRPDVLVMNPELAPLQRQLEQIAPVVQFEAQGFAGDMRLASNQPIDQIEHGSQALQQLASQLGYGEQAAAYIADAGRQFSEARATLAPYAGRPLYLISLIDARRTLVFCSNSLFQDVFNRLDLHNAWTTPGSAFGHLTITLDQLAANREAVLVNIGNERLVQGALAMKIPVLNSLPAVQQKRVVLLPQTLFYGGLPSALRLTQLLASRLPLAEGALHG</sequence>
<dbReference type="Gene3D" id="3.40.50.1980">
    <property type="entry name" value="Nitrogenase molybdenum iron protein domain"/>
    <property type="match status" value="2"/>
</dbReference>
<dbReference type="AlphaFoldDB" id="A0A2S5KKI9"/>
<dbReference type="GO" id="GO:0030288">
    <property type="term" value="C:outer membrane-bounded periplasmic space"/>
    <property type="evidence" value="ECO:0007669"/>
    <property type="project" value="TreeGrafter"/>
</dbReference>
<accession>A0A2S5KKI9</accession>
<keyword evidence="4" id="KW-0410">Iron transport</keyword>
<feature type="chain" id="PRO_5015579663" evidence="6">
    <location>
        <begin position="35"/>
        <end position="318"/>
    </location>
</feature>
<name>A0A2S5KKI9_9PROT</name>
<dbReference type="Pfam" id="PF01497">
    <property type="entry name" value="Peripla_BP_2"/>
    <property type="match status" value="1"/>
</dbReference>
<evidence type="ECO:0000256" key="1">
    <source>
        <dbReference type="ARBA" id="ARBA00004196"/>
    </source>
</evidence>
<keyword evidence="4" id="KW-0406">Ion transport</keyword>
<evidence type="ECO:0000256" key="6">
    <source>
        <dbReference type="SAM" id="SignalP"/>
    </source>
</evidence>
<dbReference type="PANTHER" id="PTHR30532">
    <property type="entry name" value="IRON III DICITRATE-BINDING PERIPLASMIC PROTEIN"/>
    <property type="match status" value="1"/>
</dbReference>
<dbReference type="PANTHER" id="PTHR30532:SF1">
    <property type="entry name" value="IRON(3+)-HYDROXAMATE-BINDING PROTEIN FHUD"/>
    <property type="match status" value="1"/>
</dbReference>
<evidence type="ECO:0000313" key="9">
    <source>
        <dbReference type="Proteomes" id="UP000238196"/>
    </source>
</evidence>